<dbReference type="InterPro" id="IPR015255">
    <property type="entry name" value="Vitellinogen_open_b-sht"/>
</dbReference>
<dbReference type="Pfam" id="PF09172">
    <property type="entry name" value="Vit_open_b-sht"/>
    <property type="match status" value="1"/>
</dbReference>
<dbReference type="GO" id="GO:0034361">
    <property type="term" value="C:very-low-density lipoprotein particle"/>
    <property type="evidence" value="ECO:0007669"/>
    <property type="project" value="TreeGrafter"/>
</dbReference>
<evidence type="ECO:0000256" key="18">
    <source>
        <dbReference type="ARBA" id="ARBA00023313"/>
    </source>
</evidence>
<dbReference type="InterPro" id="IPR015817">
    <property type="entry name" value="Vitellinogen_open_b-sht_sub1"/>
</dbReference>
<dbReference type="InterPro" id="IPR001747">
    <property type="entry name" value="Vitellogenin_N"/>
</dbReference>
<dbReference type="GO" id="GO:0120020">
    <property type="term" value="F:cholesterol transfer activity"/>
    <property type="evidence" value="ECO:0007669"/>
    <property type="project" value="TreeGrafter"/>
</dbReference>
<keyword evidence="13" id="KW-0445">Lipid transport</keyword>
<dbReference type="OrthoDB" id="6484170at2759"/>
<keyword evidence="6" id="KW-0162">Chylomicron</keyword>
<sequence length="2798" mass="308120">MGDTKLCLLLLLCSYALAQEGISSTEEQSPACLLATRFKSFKKYVYQYEAETLNGVSGASNLRNGAKVTCKVVIDVPQTCSYIVSTPECTLSEVSDIDAEGLPVYAPAAGADAFQAAMEKNPLKLIVEGDSKVSLFPEADEPTNILNIKRGIISALLVPVMEEEKNSNMATLHGLCSTDFTVNTREDIATDVTVTRDLSHCDSFRPSKDLTSPLALISGLNLPLSTLISSTQTCNYKFDNKKKHMTEGTCTEKHIFLPFSHEEEYGISSLVKQTLTLQESSKINDRVFDYNEANLKALQLEAVEDKAPIQTKDAVLATLRELSTLSQTHQGKQRASLFLKLVTQIRGLKIEALGPAVPEMVEVSGPLTWQALAQCGTPECSSAILQVLRTMDKTAVEVDAAVYAMGLLPNPSNHLVQGMLSMAQYKPSKPIMYALSNSVRRFYQAEGKVTPEITAVAEYIASLLGGDCAGDKDQTFLTLRVLGNMGKAMEAADPALKSTLIKCMRQPLTTLSVQQAAIQAFRQMSVTGEVRSNIQRVFQYSKGAVQKRIAAYLILMKDPEATDIEIVKKILTQEQNMQVKSFVASHIYNIVNSKGPETEELRRKITEAVQDNEVTTHFEYTRFSRNYKMDTSVATEDPLKATMQGNMIFDPTGYMPKEVMLETTLKAFGYNLDMLEVGIEGKGFEPTIEALFGENGFFPDTVSKAMYWVEDKMPNKVNEVLKNWINPQRNERMKRQVPENLMREIARNANKLVKELQSQDSPEAMAYLRIMGAELGYLKASELKNLAQSGTIYAEIFSKMVPTKFLKSLLSSTENEFFVHYIFMDNDFSLPTASGFPLKVSLSGTFAPGAKGGLTIAPGMHEVSFMPSIGVEFVTQMGIHIPEFVISGIEMHTSIYHESALNARLSMSDNQIKLAIPAPQGTTQLFGISNRLLSVTSGQSKVLPPMAEGRTDSVTCSPLFTGVQYCTTLRYSDASSNNAAPYFPLTGETEFALELQPTGEVTEYTAAITYELLKEGKDGRQKVDTLKMILKTEGADPSEATATLKYNRNRNTLSTDIQIPDYDVEAGIRLGVTDSSTKGKKITFDITNKNIPQLSLVGRAKLEEMKDGLLQVQLSIPSLKTDATVTATLQRAKDLTLELEGAINIPETSYVEKVIFRYDEDRVEVELKSDLSSEVHKLIPDAEAYPLHLQQLLNDILDQRVAKTDMTMRHIFSKSVEATSIWLDKFAVDVPYMENLKNIPDFTLPAMPEKLFLYSESVFRYQFNKDHITLTVPLPLGGTSSTDLGIPPAVTIPQLSIPKIGLEIPSSEVSIPAFSIPPSYELPLPLIGMAEVSAKVNSNFYNWEWSVSGGNNTVDTSSYILKYQVTADCPMELLSYKIEGTGMIDLDTLEYTKTLLNGSLSHKLIDARFSFAESVSGSDPMKGTGNYKIEASSPLGLSTSLIMTSQATVSLDEFMGDSNLDGMIKLGPLSGTTAYSVSYALYPSKREGRGESTLRVDSQLLQVLNKIKGTYANGELSVESSANMNNNHLKHVTKVDISYKDAQVSLKSDSISTAIGTTVRNQVEVTASTESASIRVESQADKTPNRAYSLLSGSLNARGLEINTDASINSESSHGSHKATLSINAEGISTSGTTTLQSSPLTFENVFNGGIDGTGAAISLSSKGTVQQNSADLSVEGKFGGTEAYLNSVFNSNLFTVDSRNTLKFRLDQEGMTISNNLIGSLQGDTTSYKHDITVSMKHYIMNVNVNNEVKLLEVYFKNEGQFMLEPYKMNLTGTLNGAFREEEIRHTYGIGYANLIANLKCSTTGKILGAQLAQNTDLEVAGFSSKLKSVTNLNSEPVHLDSSVEITAAPFDLSIDAGLSSDGDLNLYGIRHTGRLYSKFLLKAEPLSSTCSHICRASTTHQLDRGAPIETSFDNKFDSVLNLQEQQVTWRVKSKLNKHEYSQEVSAYNNHEKIGLELSGKVLTDLLNKPASENQEFGISGFLKYDKNNEVRQKLEEVSQVPAFGKLYGRFQLKSPHYNLKTDAELKNSTTSPITPLFAASLTSEATSDIDLLAYKLEATVRLAAPKMKRLVIEESLKVGHTAFSVEQQSVVTLYSGSAQASAKITAKATTEPYTAELVNSVSVVLDRDLSSSLETTYNHNLNMPVIDISSQVSATQKAMARLESGAISVTVGNTGNGKWSFRDHSDEGTHKSEVEFTVNVNTAKLTFSSDIDSKLLKTKQTVKAESVLPRHITVEGRSLTLPRFTLPTIQQSLTIPALGNLTYDFSFKSAVITLSSSAGLYNQDDLVAKFAVSSASVFNILKGKLDGTSTLTRRRNLKLVTTVSLEHMNAEGAHDSTIALNRKGMEASITTVGKVSLPTSNLEFNQKFTGNTKDGFTATVFSPSTGSLGFQLQRKALSQVSGRLFSRYLSAPENDVDILTIKVSLKDPEKLNLQASWNMEAPYEMLLGLKERVPEITSVLSLKDTFSNTIEKVYSEIPKTVDAFQSGIEQIKNQGKVMYKRAAKNIADINLQEMSRRLSTNVRYLLTEYQNNIQVLLDAVIKFLRETEFLLPGFEEKLTGMEIYQRTTLFVTKLIENAVQNVPELLASHTYYFLDYLRSIEITLPGSNHVISGRAILDDLTSNMKKIQTEFISAVRNLQAIRLDEILERLRDLLLSFVDKADQLITSLTSLNLEKLSAWADSIYYDAVNSNAVRDISARIKEAAGAAGVYLDETTAKIQKVYSQMTLENLNTILKSWIDAIVKHLNSFHNDVIELLKQISQNMQPYVRVSDKKMDIDIPFPFLLKSSDNIPTQNGQ</sequence>
<keyword evidence="8" id="KW-0153">Cholesterol metabolism</keyword>
<name>A0A9D3PJZ9_MEGAT</name>
<evidence type="ECO:0000256" key="5">
    <source>
        <dbReference type="ARBA" id="ARBA00022490"/>
    </source>
</evidence>
<evidence type="ECO:0000256" key="1">
    <source>
        <dbReference type="ARBA" id="ARBA00004496"/>
    </source>
</evidence>
<keyword evidence="4" id="KW-0813">Transport</keyword>
<keyword evidence="12 20" id="KW-0732">Signal</keyword>
<evidence type="ECO:0000256" key="2">
    <source>
        <dbReference type="ARBA" id="ARBA00004502"/>
    </source>
</evidence>
<keyword evidence="14" id="KW-0443">Lipid metabolism</keyword>
<evidence type="ECO:0000256" key="9">
    <source>
        <dbReference type="ARBA" id="ARBA00022674"/>
    </source>
</evidence>
<dbReference type="InterPro" id="IPR011030">
    <property type="entry name" value="Lipovitellin_superhlx_dom"/>
</dbReference>
<dbReference type="GO" id="GO:0034359">
    <property type="term" value="C:mature chylomicron"/>
    <property type="evidence" value="ECO:0007669"/>
    <property type="project" value="TreeGrafter"/>
</dbReference>
<proteinExistence type="predicted"/>
<comment type="subcellular location">
    <subcellularLocation>
        <location evidence="1">Cytoplasm</location>
    </subcellularLocation>
    <subcellularLocation>
        <location evidence="2">Lipid droplet</location>
    </subcellularLocation>
    <subcellularLocation>
        <location evidence="3">Secreted</location>
    </subcellularLocation>
</comment>
<dbReference type="PANTHER" id="PTHR13769:SF1">
    <property type="entry name" value="APOLIPOPROTEIN B-100"/>
    <property type="match status" value="1"/>
</dbReference>
<evidence type="ECO:0000256" key="14">
    <source>
        <dbReference type="ARBA" id="ARBA00023098"/>
    </source>
</evidence>
<evidence type="ECO:0000256" key="12">
    <source>
        <dbReference type="ARBA" id="ARBA00022729"/>
    </source>
</evidence>
<feature type="chain" id="PRO_5038963508" description="Vitellogenin domain-containing protein" evidence="20">
    <location>
        <begin position="19"/>
        <end position="2798"/>
    </location>
</feature>
<evidence type="ECO:0000259" key="21">
    <source>
        <dbReference type="PROSITE" id="PS51211"/>
    </source>
</evidence>
<evidence type="ECO:0000256" key="19">
    <source>
        <dbReference type="PROSITE-ProRule" id="PRU00557"/>
    </source>
</evidence>
<dbReference type="Pfam" id="PF01347">
    <property type="entry name" value="Vitellogenin_N"/>
    <property type="match status" value="1"/>
</dbReference>
<dbReference type="GO" id="GO:0042953">
    <property type="term" value="P:lipoprotein transport"/>
    <property type="evidence" value="ECO:0007669"/>
    <property type="project" value="TreeGrafter"/>
</dbReference>
<dbReference type="Proteomes" id="UP001046870">
    <property type="component" value="Chromosome 18"/>
</dbReference>
<keyword evidence="17" id="KW-0753">Steroid metabolism</keyword>
<evidence type="ECO:0000256" key="3">
    <source>
        <dbReference type="ARBA" id="ARBA00004613"/>
    </source>
</evidence>
<dbReference type="SMART" id="SM01169">
    <property type="entry name" value="DUF1943"/>
    <property type="match status" value="1"/>
</dbReference>
<evidence type="ECO:0000256" key="11">
    <source>
        <dbReference type="ARBA" id="ARBA00022710"/>
    </source>
</evidence>
<comment type="caution">
    <text evidence="22">The sequence shown here is derived from an EMBL/GenBank/DDBJ whole genome shotgun (WGS) entry which is preliminary data.</text>
</comment>
<gene>
    <name evidence="22" type="ORF">MATL_G00200170</name>
</gene>
<dbReference type="Gene3D" id="2.20.80.10">
    <property type="entry name" value="Lipovitellin-phosvitin complex, chain A, domain 4"/>
    <property type="match status" value="1"/>
</dbReference>
<protein>
    <recommendedName>
        <fullName evidence="21">Vitellogenin domain-containing protein</fullName>
    </recommendedName>
</protein>
<keyword evidence="23" id="KW-1185">Reference proteome</keyword>
<dbReference type="GO" id="GO:0042632">
    <property type="term" value="P:cholesterol homeostasis"/>
    <property type="evidence" value="ECO:0007669"/>
    <property type="project" value="TreeGrafter"/>
</dbReference>
<evidence type="ECO:0000313" key="22">
    <source>
        <dbReference type="EMBL" id="KAG7460569.1"/>
    </source>
</evidence>
<dbReference type="PROSITE" id="PS51211">
    <property type="entry name" value="VITELLOGENIN"/>
    <property type="match status" value="1"/>
</dbReference>
<keyword evidence="11" id="KW-0427">LDL</keyword>
<evidence type="ECO:0000256" key="20">
    <source>
        <dbReference type="SAM" id="SignalP"/>
    </source>
</evidence>
<dbReference type="InterPro" id="IPR015819">
    <property type="entry name" value="Lipid_transp_b-sht_shell"/>
</dbReference>
<dbReference type="GO" id="GO:0050750">
    <property type="term" value="F:low-density lipoprotein particle receptor binding"/>
    <property type="evidence" value="ECO:0007669"/>
    <property type="project" value="TreeGrafter"/>
</dbReference>
<dbReference type="InterPro" id="IPR009454">
    <property type="entry name" value="Lipid_transpt_open_b-sht"/>
</dbReference>
<evidence type="ECO:0000256" key="7">
    <source>
        <dbReference type="ARBA" id="ARBA00022525"/>
    </source>
</evidence>
<evidence type="ECO:0000256" key="8">
    <source>
        <dbReference type="ARBA" id="ARBA00022548"/>
    </source>
</evidence>
<dbReference type="PANTHER" id="PTHR13769">
    <property type="entry name" value="APOLIPOPROTEIN B"/>
    <property type="match status" value="1"/>
</dbReference>
<dbReference type="FunFam" id="2.30.230.10:FF:000003">
    <property type="entry name" value="Apolipoprotein B"/>
    <property type="match status" value="1"/>
</dbReference>
<evidence type="ECO:0000256" key="13">
    <source>
        <dbReference type="ARBA" id="ARBA00023055"/>
    </source>
</evidence>
<dbReference type="SMART" id="SM00638">
    <property type="entry name" value="LPD_N"/>
    <property type="match status" value="1"/>
</dbReference>
<dbReference type="GO" id="GO:0006642">
    <property type="term" value="P:triglyceride mobilization"/>
    <property type="evidence" value="ECO:0007669"/>
    <property type="project" value="TreeGrafter"/>
</dbReference>
<keyword evidence="5" id="KW-0963">Cytoplasm</keyword>
<dbReference type="InterPro" id="IPR015816">
    <property type="entry name" value="Vitellinogen_b-sht_N"/>
</dbReference>
<keyword evidence="10" id="KW-0551">Lipid droplet</keyword>
<keyword evidence="9" id="KW-0358">Heparin-binding</keyword>
<evidence type="ECO:0000256" key="10">
    <source>
        <dbReference type="ARBA" id="ARBA00022677"/>
    </source>
</evidence>
<feature type="signal peptide" evidence="20">
    <location>
        <begin position="1"/>
        <end position="18"/>
    </location>
</feature>
<dbReference type="EMBL" id="JAFDVH010000018">
    <property type="protein sequence ID" value="KAG7460569.1"/>
    <property type="molecule type" value="Genomic_DNA"/>
</dbReference>
<evidence type="ECO:0000256" key="6">
    <source>
        <dbReference type="ARBA" id="ARBA00022513"/>
    </source>
</evidence>
<dbReference type="SUPFAM" id="SSF56968">
    <property type="entry name" value="Lipovitellin-phosvitin complex, beta-sheet shell regions"/>
    <property type="match status" value="2"/>
</dbReference>
<dbReference type="GO" id="GO:0030301">
    <property type="term" value="P:cholesterol transport"/>
    <property type="evidence" value="ECO:0007669"/>
    <property type="project" value="TreeGrafter"/>
</dbReference>
<dbReference type="InterPro" id="IPR052418">
    <property type="entry name" value="Apolipoprotein_B"/>
</dbReference>
<dbReference type="GO" id="GO:0034362">
    <property type="term" value="C:low-density lipoprotein particle"/>
    <property type="evidence" value="ECO:0007669"/>
    <property type="project" value="TreeGrafter"/>
</dbReference>
<dbReference type="Gene3D" id="1.25.10.20">
    <property type="entry name" value="Vitellinogen, superhelical"/>
    <property type="match status" value="1"/>
</dbReference>
<evidence type="ECO:0000256" key="4">
    <source>
        <dbReference type="ARBA" id="ARBA00022448"/>
    </source>
</evidence>
<dbReference type="Gene3D" id="2.20.50.20">
    <property type="entry name" value="Lipovitellin. Chain A, domain 3"/>
    <property type="match status" value="1"/>
</dbReference>
<evidence type="ECO:0000256" key="16">
    <source>
        <dbReference type="ARBA" id="ARBA00023180"/>
    </source>
</evidence>
<keyword evidence="16" id="KW-0325">Glycoprotein</keyword>
<keyword evidence="15" id="KW-1207">Sterol metabolism</keyword>
<dbReference type="SUPFAM" id="SSF48431">
    <property type="entry name" value="Lipovitellin-phosvitin complex, superhelical domain"/>
    <property type="match status" value="1"/>
</dbReference>
<organism evidence="22 23">
    <name type="scientific">Megalops atlanticus</name>
    <name type="common">Tarpon</name>
    <name type="synonym">Clupea gigantea</name>
    <dbReference type="NCBI Taxonomy" id="7932"/>
    <lineage>
        <taxon>Eukaryota</taxon>
        <taxon>Metazoa</taxon>
        <taxon>Chordata</taxon>
        <taxon>Craniata</taxon>
        <taxon>Vertebrata</taxon>
        <taxon>Euteleostomi</taxon>
        <taxon>Actinopterygii</taxon>
        <taxon>Neopterygii</taxon>
        <taxon>Teleostei</taxon>
        <taxon>Elopiformes</taxon>
        <taxon>Megalopidae</taxon>
        <taxon>Megalops</taxon>
    </lineage>
</organism>
<keyword evidence="18" id="KW-0850">VLDL</keyword>
<comment type="caution">
    <text evidence="19">Lacks conserved residue(s) required for the propagation of feature annotation.</text>
</comment>
<dbReference type="Gene3D" id="2.30.230.10">
    <property type="entry name" value="Lipovitellin, beta-sheet shell regions, chain A"/>
    <property type="match status" value="1"/>
</dbReference>
<evidence type="ECO:0000256" key="15">
    <source>
        <dbReference type="ARBA" id="ARBA00023166"/>
    </source>
</evidence>
<accession>A0A9D3PJZ9</accession>
<evidence type="ECO:0000313" key="23">
    <source>
        <dbReference type="Proteomes" id="UP001046870"/>
    </source>
</evidence>
<evidence type="ECO:0000256" key="17">
    <source>
        <dbReference type="ARBA" id="ARBA00023221"/>
    </source>
</evidence>
<dbReference type="Pfam" id="PF06448">
    <property type="entry name" value="DUF1081"/>
    <property type="match status" value="1"/>
</dbReference>
<reference evidence="22" key="1">
    <citation type="submission" date="2021-01" db="EMBL/GenBank/DDBJ databases">
        <authorList>
            <person name="Zahm M."/>
            <person name="Roques C."/>
            <person name="Cabau C."/>
            <person name="Klopp C."/>
            <person name="Donnadieu C."/>
            <person name="Jouanno E."/>
            <person name="Lampietro C."/>
            <person name="Louis A."/>
            <person name="Herpin A."/>
            <person name="Echchiki A."/>
            <person name="Berthelot C."/>
            <person name="Parey E."/>
            <person name="Roest-Crollius H."/>
            <person name="Braasch I."/>
            <person name="Postlethwait J."/>
            <person name="Bobe J."/>
            <person name="Montfort J."/>
            <person name="Bouchez O."/>
            <person name="Begum T."/>
            <person name="Mejri S."/>
            <person name="Adams A."/>
            <person name="Chen W.-J."/>
            <person name="Guiguen Y."/>
        </authorList>
    </citation>
    <scope>NUCLEOTIDE SEQUENCE</scope>
    <source>
        <strain evidence="22">YG-15Mar2019-1</strain>
        <tissue evidence="22">Brain</tissue>
    </source>
</reference>
<keyword evidence="7" id="KW-0964">Secreted</keyword>
<feature type="domain" description="Vitellogenin" evidence="21">
    <location>
        <begin position="38"/>
        <end position="659"/>
    </location>
</feature>